<evidence type="ECO:0000313" key="1">
    <source>
        <dbReference type="EMBL" id="GLK47673.1"/>
    </source>
</evidence>
<sequence>MGERGGSAPQEPVVPDAHRRRLVDQQGVGRHEEDVLAVILAPIAEEGQAQQGRRALGEAIPGPTVVDIDQKIVGPGEGGHCGRKAVWGLHRRLALRGQGRGDWNANP</sequence>
<proteinExistence type="predicted"/>
<evidence type="ECO:0000313" key="2">
    <source>
        <dbReference type="Proteomes" id="UP001143509"/>
    </source>
</evidence>
<name>A0ABQ5T5J3_9CAUL</name>
<reference evidence="1" key="2">
    <citation type="submission" date="2023-01" db="EMBL/GenBank/DDBJ databases">
        <authorList>
            <person name="Sun Q."/>
            <person name="Evtushenko L."/>
        </authorList>
    </citation>
    <scope>NUCLEOTIDE SEQUENCE</scope>
    <source>
        <strain evidence="1">VKM B-1499</strain>
    </source>
</reference>
<keyword evidence="2" id="KW-1185">Reference proteome</keyword>
<organism evidence="1 2">
    <name type="scientific">Brevundimonas intermedia</name>
    <dbReference type="NCBI Taxonomy" id="74315"/>
    <lineage>
        <taxon>Bacteria</taxon>
        <taxon>Pseudomonadati</taxon>
        <taxon>Pseudomonadota</taxon>
        <taxon>Alphaproteobacteria</taxon>
        <taxon>Caulobacterales</taxon>
        <taxon>Caulobacteraceae</taxon>
        <taxon>Brevundimonas</taxon>
    </lineage>
</organism>
<gene>
    <name evidence="1" type="ORF">GCM10017620_06460</name>
</gene>
<dbReference type="EMBL" id="BSFD01000002">
    <property type="protein sequence ID" value="GLK47673.1"/>
    <property type="molecule type" value="Genomic_DNA"/>
</dbReference>
<accession>A0ABQ5T5J3</accession>
<comment type="caution">
    <text evidence="1">The sequence shown here is derived from an EMBL/GenBank/DDBJ whole genome shotgun (WGS) entry which is preliminary data.</text>
</comment>
<reference evidence="1" key="1">
    <citation type="journal article" date="2014" name="Int. J. Syst. Evol. Microbiol.">
        <title>Complete genome of a new Firmicutes species belonging to the dominant human colonic microbiota ('Ruminococcus bicirculans') reveals two chromosomes and a selective capacity to utilize plant glucans.</title>
        <authorList>
            <consortium name="NISC Comparative Sequencing Program"/>
            <person name="Wegmann U."/>
            <person name="Louis P."/>
            <person name="Goesmann A."/>
            <person name="Henrissat B."/>
            <person name="Duncan S.H."/>
            <person name="Flint H.J."/>
        </authorList>
    </citation>
    <scope>NUCLEOTIDE SEQUENCE</scope>
    <source>
        <strain evidence="1">VKM B-1499</strain>
    </source>
</reference>
<protein>
    <submittedName>
        <fullName evidence="1">Uncharacterized protein</fullName>
    </submittedName>
</protein>
<dbReference type="Proteomes" id="UP001143509">
    <property type="component" value="Unassembled WGS sequence"/>
</dbReference>